<name>A0A7G1HWP7_9BACT</name>
<evidence type="ECO:0000256" key="1">
    <source>
        <dbReference type="ARBA" id="ARBA00093770"/>
    </source>
</evidence>
<organism evidence="2 3">
    <name type="scientific">Coprobacter secundus subsp. similis</name>
    <dbReference type="NCBI Taxonomy" id="2751153"/>
    <lineage>
        <taxon>Bacteria</taxon>
        <taxon>Pseudomonadati</taxon>
        <taxon>Bacteroidota</taxon>
        <taxon>Bacteroidia</taxon>
        <taxon>Bacteroidales</taxon>
        <taxon>Barnesiellaceae</taxon>
        <taxon>Coprobacter</taxon>
    </lineage>
</organism>
<accession>A0A7G1HWP7</accession>
<protein>
    <recommendedName>
        <fullName evidence="4">DUF3109 family protein</fullName>
    </recommendedName>
</protein>
<evidence type="ECO:0000313" key="3">
    <source>
        <dbReference type="Proteomes" id="UP000594042"/>
    </source>
</evidence>
<comment type="similarity">
    <text evidence="1">Belongs to the Rv0495c family.</text>
</comment>
<proteinExistence type="inferred from homology"/>
<evidence type="ECO:0008006" key="4">
    <source>
        <dbReference type="Google" id="ProtNLM"/>
    </source>
</evidence>
<dbReference type="Proteomes" id="UP000594042">
    <property type="component" value="Chromosome"/>
</dbReference>
<dbReference type="Pfam" id="PF11307">
    <property type="entry name" value="DUF3109"/>
    <property type="match status" value="1"/>
</dbReference>
<dbReference type="KEGG" id="copr:Cop2CBH44_24720"/>
<dbReference type="InterPro" id="IPR021458">
    <property type="entry name" value="Rv0495c"/>
</dbReference>
<gene>
    <name evidence="2" type="ORF">Cop2CBH44_24720</name>
</gene>
<reference evidence="3" key="1">
    <citation type="submission" date="2020-07" db="EMBL/GenBank/DDBJ databases">
        <title>Complete genome sequencing of Coprobacter sp. strain 2CBH44.</title>
        <authorList>
            <person name="Sakamoto M."/>
            <person name="Murakami T."/>
            <person name="Mori H."/>
        </authorList>
    </citation>
    <scope>NUCLEOTIDE SEQUENCE [LARGE SCALE GENOMIC DNA]</scope>
    <source>
        <strain evidence="3">2CBH44</strain>
    </source>
</reference>
<dbReference type="EMBL" id="AP023322">
    <property type="protein sequence ID" value="BCI64119.1"/>
    <property type="molecule type" value="Genomic_DNA"/>
</dbReference>
<sequence length="211" mass="24062">MPLLIVRYLLLYMEPVMLEIGDALVSLDVIEKEFICNLEACLGACCIEGDAGAPLEEEERQKLKDILPVIWDDLLPAAQSVIREQGVAYIDQEGDVVTSIVNGKDCVFTCYGANGMCYCAIEKAYKEGRIDFYKPISCHLYPIRTKKYSGFTAVNYNRWKICKAAEVLGRKEGVKVYQFLKEPLIRKFGEVWYNELCEVAIEYERQKAQDD</sequence>
<evidence type="ECO:0000313" key="2">
    <source>
        <dbReference type="EMBL" id="BCI64119.1"/>
    </source>
</evidence>
<keyword evidence="3" id="KW-1185">Reference proteome</keyword>
<dbReference type="AlphaFoldDB" id="A0A7G1HWP7"/>